<gene>
    <name evidence="1" type="ORF">C7U55_07325</name>
</gene>
<organism evidence="1 2">
    <name type="scientific">Faecalibacillus faecis</name>
    <dbReference type="NCBI Taxonomy" id="1982628"/>
    <lineage>
        <taxon>Bacteria</taxon>
        <taxon>Bacillati</taxon>
        <taxon>Bacillota</taxon>
        <taxon>Erysipelotrichia</taxon>
        <taxon>Erysipelotrichales</taxon>
        <taxon>Coprobacillaceae</taxon>
        <taxon>Faecalibacillus</taxon>
    </lineage>
</organism>
<name>A0A2T3FYN3_9FIRM</name>
<protein>
    <submittedName>
        <fullName evidence="1">Uncharacterized protein</fullName>
    </submittedName>
</protein>
<proteinExistence type="predicted"/>
<dbReference type="GeneID" id="77470896"/>
<dbReference type="RefSeq" id="WP_106988014.1">
    <property type="nucleotide sequence ID" value="NZ_JAJCFI010000001.1"/>
</dbReference>
<dbReference type="Proteomes" id="UP000241201">
    <property type="component" value="Unassembled WGS sequence"/>
</dbReference>
<evidence type="ECO:0000313" key="2">
    <source>
        <dbReference type="Proteomes" id="UP000241201"/>
    </source>
</evidence>
<sequence length="198" mass="23741">MYIYYPSCNFAVMHRKTAKKVKEYFEKRMPIAKCCKIDQSELEKEDIGLYVCQACRHQIEDKVQTMSLWEYFDQLDDFSFPDYHGQKMYLQDCYRDCNHPEVHQAVRNLLKKMNIEVIEIEKNKENSIFCGTLHYETKDLENEHLSHYSKEIQEKYMKEYVQQFHNEQVICTCNRCLKGILLGKGNGVHLLELLFNKK</sequence>
<reference evidence="2" key="1">
    <citation type="submission" date="2018-03" db="EMBL/GenBank/DDBJ databases">
        <title>Lachnoclostridium SNUG30370 gen.nov., sp.nov., isolated from human faeces.</title>
        <authorList>
            <person name="Seo B."/>
            <person name="Jeon K."/>
            <person name="Ko G."/>
        </authorList>
    </citation>
    <scope>NUCLEOTIDE SEQUENCE [LARGE SCALE GENOMIC DNA]</scope>
    <source>
        <strain evidence="2">SNUG30370</strain>
    </source>
</reference>
<comment type="caution">
    <text evidence="1">The sequence shown here is derived from an EMBL/GenBank/DDBJ whole genome shotgun (WGS) entry which is preliminary data.</text>
</comment>
<accession>A0A2T3FYN3</accession>
<evidence type="ECO:0000313" key="1">
    <source>
        <dbReference type="EMBL" id="PST40414.1"/>
    </source>
</evidence>
<dbReference type="AlphaFoldDB" id="A0A2T3FYN3"/>
<keyword evidence="2" id="KW-1185">Reference proteome</keyword>
<dbReference type="EMBL" id="PYLP01000007">
    <property type="protein sequence ID" value="PST40414.1"/>
    <property type="molecule type" value="Genomic_DNA"/>
</dbReference>